<sequence length="825" mass="92333">MEANKFATMLKRKSPRFVLVLVYAVLEWVLLILLLLNSFFSYLITKFANYFGLKPPCPWCSSRVEHMLEPQKSYSDLVCEIHANEISKLGYCLNHKRLAESHSMCGNCFSSQPNCRENSTQSRMDLISLLGDKYQKKPSICSCCSKSFNTKLSPLSLEYAHKGDSNIEAVHDDNNEGTTKPDSMSVHSENGYEMETTSSLRDTTAEENCRNENEGLINSLKDQEHHDHEQGSFDSKSKIELEDQLSREAALLMVTKSGANTSNGGLKSLEMAKGFTDASSIEQVEKRNLELVGMLCDDLVTAPEAQTSFVDTEQLTNTKEPNDPPECEEERILAVISRNLSNTKGSHHAADQPQAHKDSSLPFLEISNVPAHSDVGTGPTGKSVLQDKTSRTKNAQEVNHFCMCSEPSEPEEERLVCGQNCINTIHYLYKKPNGNGECGADDGSVASVTNGGEPVTTVEELKAALKAESKALSALYSELEEERSASAVAANQTMAMITRLQEEKAAMQMEALQYQRMMEEQSEYDQEALQLLNELMNKMEREKQELEKELEIYQKKVLDYEEKEKIRVMSRIKYGSMRSRNSSASCSQSWDSDALSIDLNCEARDEDSSFPQECSNNTNNPDDAEALSLEEMALDCVKQMSILDNSLAGFQEERLSVLDQLKALEDRLVVLSENENCSQDANLVENCSNYSTKNIEENHDFSSPEEKQISDEKITLASMAKRLLPLLGVAAEDNETEAGLTNEKQVRTESIAMHNSVTNSELHDTRIAIEEEVDHVYERLQALEKSNLEKGMDLLQESLQHLRDLRDVELCIRNINVPVDEAAGN</sequence>
<dbReference type="GO" id="GO:0016020">
    <property type="term" value="C:membrane"/>
    <property type="evidence" value="ECO:0007669"/>
    <property type="project" value="UniProtKB-SubCell"/>
</dbReference>
<feature type="coiled-coil region" evidence="5">
    <location>
        <begin position="458"/>
        <end position="563"/>
    </location>
</feature>
<feature type="domain" description="GTD-binding" evidence="7">
    <location>
        <begin position="456"/>
        <end position="554"/>
    </location>
</feature>
<evidence type="ECO:0000313" key="9">
    <source>
        <dbReference type="Proteomes" id="UP000238479"/>
    </source>
</evidence>
<keyword evidence="3 6" id="KW-1133">Transmembrane helix</keyword>
<accession>A0A2P6RGP0</accession>
<keyword evidence="2 6" id="KW-0812">Transmembrane</keyword>
<evidence type="ECO:0000259" key="7">
    <source>
        <dbReference type="PROSITE" id="PS51775"/>
    </source>
</evidence>
<dbReference type="Gramene" id="PRQ45596">
    <property type="protein sequence ID" value="PRQ45596"/>
    <property type="gene ID" value="RchiOBHm_Chr3g0493141"/>
</dbReference>
<name>A0A2P6RGP0_ROSCH</name>
<dbReference type="GO" id="GO:0080115">
    <property type="term" value="F:myosin XI tail binding"/>
    <property type="evidence" value="ECO:0007669"/>
    <property type="project" value="UniProtKB-ARBA"/>
</dbReference>
<gene>
    <name evidence="8" type="ORF">RchiOBHm_Chr3g0493141</name>
</gene>
<evidence type="ECO:0000256" key="2">
    <source>
        <dbReference type="ARBA" id="ARBA00022692"/>
    </source>
</evidence>
<keyword evidence="9" id="KW-1185">Reference proteome</keyword>
<dbReference type="Proteomes" id="UP000238479">
    <property type="component" value="Chromosome 3"/>
</dbReference>
<dbReference type="PROSITE" id="PS51775">
    <property type="entry name" value="GTD_BINDING"/>
    <property type="match status" value="1"/>
</dbReference>
<evidence type="ECO:0000256" key="3">
    <source>
        <dbReference type="ARBA" id="ARBA00022989"/>
    </source>
</evidence>
<proteinExistence type="predicted"/>
<comment type="subcellular location">
    <subcellularLocation>
        <location evidence="1">Membrane</location>
        <topology evidence="1">Single-pass membrane protein</topology>
    </subcellularLocation>
</comment>
<evidence type="ECO:0000313" key="8">
    <source>
        <dbReference type="EMBL" id="PRQ45596.1"/>
    </source>
</evidence>
<dbReference type="PANTHER" id="PTHR31448">
    <property type="entry name" value="MYOSIN-BINDING PROTEIN 2"/>
    <property type="match status" value="1"/>
</dbReference>
<keyword evidence="5" id="KW-0175">Coiled coil</keyword>
<dbReference type="AlphaFoldDB" id="A0A2P6RGP0"/>
<dbReference type="EMBL" id="PDCK01000041">
    <property type="protein sequence ID" value="PRQ45596.1"/>
    <property type="molecule type" value="Genomic_DNA"/>
</dbReference>
<dbReference type="OMA" id="MGSIKKG"/>
<keyword evidence="4 6" id="KW-0472">Membrane</keyword>
<comment type="caution">
    <text evidence="8">The sequence shown here is derived from an EMBL/GenBank/DDBJ whole genome shotgun (WGS) entry which is preliminary data.</text>
</comment>
<dbReference type="InterPro" id="IPR007656">
    <property type="entry name" value="GTD-bd"/>
</dbReference>
<feature type="transmembrane region" description="Helical" evidence="6">
    <location>
        <begin position="20"/>
        <end position="44"/>
    </location>
</feature>
<organism evidence="8 9">
    <name type="scientific">Rosa chinensis</name>
    <name type="common">China rose</name>
    <dbReference type="NCBI Taxonomy" id="74649"/>
    <lineage>
        <taxon>Eukaryota</taxon>
        <taxon>Viridiplantae</taxon>
        <taxon>Streptophyta</taxon>
        <taxon>Embryophyta</taxon>
        <taxon>Tracheophyta</taxon>
        <taxon>Spermatophyta</taxon>
        <taxon>Magnoliopsida</taxon>
        <taxon>eudicotyledons</taxon>
        <taxon>Gunneridae</taxon>
        <taxon>Pentapetalae</taxon>
        <taxon>rosids</taxon>
        <taxon>fabids</taxon>
        <taxon>Rosales</taxon>
        <taxon>Rosaceae</taxon>
        <taxon>Rosoideae</taxon>
        <taxon>Rosoideae incertae sedis</taxon>
        <taxon>Rosa</taxon>
    </lineage>
</organism>
<dbReference type="PANTHER" id="PTHR31448:SF34">
    <property type="entry name" value="MYOSIN-BINDING PROTEIN 3"/>
    <property type="match status" value="1"/>
</dbReference>
<feature type="coiled-coil region" evidence="5">
    <location>
        <begin position="766"/>
        <end position="805"/>
    </location>
</feature>
<protein>
    <submittedName>
        <fullName evidence="8">Putative Zein-binding domain-containing protein</fullName>
    </submittedName>
</protein>
<evidence type="ECO:0000256" key="6">
    <source>
        <dbReference type="SAM" id="Phobius"/>
    </source>
</evidence>
<dbReference type="STRING" id="74649.A0A2P6RGP0"/>
<evidence type="ECO:0000256" key="1">
    <source>
        <dbReference type="ARBA" id="ARBA00004167"/>
    </source>
</evidence>
<evidence type="ECO:0000256" key="5">
    <source>
        <dbReference type="SAM" id="Coils"/>
    </source>
</evidence>
<evidence type="ECO:0000256" key="4">
    <source>
        <dbReference type="ARBA" id="ARBA00023136"/>
    </source>
</evidence>
<reference evidence="8 9" key="1">
    <citation type="journal article" date="2018" name="Nat. Genet.">
        <title>The Rosa genome provides new insights in the design of modern roses.</title>
        <authorList>
            <person name="Bendahmane M."/>
        </authorList>
    </citation>
    <scope>NUCLEOTIDE SEQUENCE [LARGE SCALE GENOMIC DNA]</scope>
    <source>
        <strain evidence="9">cv. Old Blush</strain>
    </source>
</reference>
<dbReference type="InterPro" id="IPR039306">
    <property type="entry name" value="MYOB"/>
</dbReference>
<dbReference type="Pfam" id="PF04576">
    <property type="entry name" value="Zein-binding"/>
    <property type="match status" value="1"/>
</dbReference>